<evidence type="ECO:0000313" key="2">
    <source>
        <dbReference type="Proteomes" id="UP000681967"/>
    </source>
</evidence>
<gene>
    <name evidence="1" type="ORF">BYL167_LOCUS66414</name>
</gene>
<name>A0A8S3FF41_9BILA</name>
<evidence type="ECO:0000313" key="1">
    <source>
        <dbReference type="EMBL" id="CAF5116257.1"/>
    </source>
</evidence>
<dbReference type="AlphaFoldDB" id="A0A8S3FF41"/>
<organism evidence="1 2">
    <name type="scientific">Rotaria magnacalcarata</name>
    <dbReference type="NCBI Taxonomy" id="392030"/>
    <lineage>
        <taxon>Eukaryota</taxon>
        <taxon>Metazoa</taxon>
        <taxon>Spiralia</taxon>
        <taxon>Gnathifera</taxon>
        <taxon>Rotifera</taxon>
        <taxon>Eurotatoria</taxon>
        <taxon>Bdelloidea</taxon>
        <taxon>Philodinida</taxon>
        <taxon>Philodinidae</taxon>
        <taxon>Rotaria</taxon>
    </lineage>
</organism>
<dbReference type="EMBL" id="CAJOBH010243174">
    <property type="protein sequence ID" value="CAF5116257.1"/>
    <property type="molecule type" value="Genomic_DNA"/>
</dbReference>
<feature type="non-terminal residue" evidence="1">
    <location>
        <position position="1"/>
    </location>
</feature>
<reference evidence="1" key="1">
    <citation type="submission" date="2021-02" db="EMBL/GenBank/DDBJ databases">
        <authorList>
            <person name="Nowell W R."/>
        </authorList>
    </citation>
    <scope>NUCLEOTIDE SEQUENCE</scope>
</reference>
<protein>
    <submittedName>
        <fullName evidence="1">Uncharacterized protein</fullName>
    </submittedName>
</protein>
<proteinExistence type="predicted"/>
<sequence>VCLTNNENDLMPTMSFECIVGSDHGSFYCHQSRMNQVNRKIKKPLFDNKRYEIVWPQVKNVTPPSILSASLNDNYLCLTTNNNLICIYKRK</sequence>
<dbReference type="Proteomes" id="UP000681967">
    <property type="component" value="Unassembled WGS sequence"/>
</dbReference>
<comment type="caution">
    <text evidence="1">The sequence shown here is derived from an EMBL/GenBank/DDBJ whole genome shotgun (WGS) entry which is preliminary data.</text>
</comment>
<accession>A0A8S3FF41</accession>